<dbReference type="Gene3D" id="1.10.443.10">
    <property type="entry name" value="Intergrase catalytic core"/>
    <property type="match status" value="1"/>
</dbReference>
<dbReference type="InterPro" id="IPR050090">
    <property type="entry name" value="Tyrosine_recombinase_XerCD"/>
</dbReference>
<evidence type="ECO:0000256" key="5">
    <source>
        <dbReference type="PROSITE-ProRule" id="PRU01248"/>
    </source>
</evidence>
<dbReference type="Gene3D" id="1.10.150.130">
    <property type="match status" value="1"/>
</dbReference>
<dbReference type="PANTHER" id="PTHR30349">
    <property type="entry name" value="PHAGE INTEGRASE-RELATED"/>
    <property type="match status" value="1"/>
</dbReference>
<evidence type="ECO:0000259" key="7">
    <source>
        <dbReference type="PROSITE" id="PS51900"/>
    </source>
</evidence>
<dbReference type="RefSeq" id="WP_112925859.1">
    <property type="nucleotide sequence ID" value="NZ_CP029556.1"/>
</dbReference>
<dbReference type="InterPro" id="IPR011010">
    <property type="entry name" value="DNA_brk_join_enz"/>
</dbReference>
<evidence type="ECO:0000256" key="4">
    <source>
        <dbReference type="ARBA" id="ARBA00023172"/>
    </source>
</evidence>
<dbReference type="EMBL" id="CP029556">
    <property type="protein sequence ID" value="AXA83640.1"/>
    <property type="molecule type" value="Genomic_DNA"/>
</dbReference>
<dbReference type="PROSITE" id="PS51898">
    <property type="entry name" value="TYR_RECOMBINASE"/>
    <property type="match status" value="1"/>
</dbReference>
<dbReference type="GO" id="GO:0015074">
    <property type="term" value="P:DNA integration"/>
    <property type="evidence" value="ECO:0007669"/>
    <property type="project" value="UniProtKB-KW"/>
</dbReference>
<comment type="similarity">
    <text evidence="1">Belongs to the 'phage' integrase family.</text>
</comment>
<keyword evidence="4" id="KW-0233">DNA recombination</keyword>
<dbReference type="InterPro" id="IPR010998">
    <property type="entry name" value="Integrase_recombinase_N"/>
</dbReference>
<keyword evidence="3 5" id="KW-0238">DNA-binding</keyword>
<dbReference type="InterPro" id="IPR004107">
    <property type="entry name" value="Integrase_SAM-like_N"/>
</dbReference>
<dbReference type="PANTHER" id="PTHR30349:SF64">
    <property type="entry name" value="PROPHAGE INTEGRASE INTD-RELATED"/>
    <property type="match status" value="1"/>
</dbReference>
<evidence type="ECO:0000256" key="1">
    <source>
        <dbReference type="ARBA" id="ARBA00008857"/>
    </source>
</evidence>
<proteinExistence type="inferred from homology"/>
<dbReference type="Pfam" id="PF13495">
    <property type="entry name" value="Phage_int_SAM_4"/>
    <property type="match status" value="1"/>
</dbReference>
<dbReference type="SUPFAM" id="SSF56349">
    <property type="entry name" value="DNA breaking-rejoining enzymes"/>
    <property type="match status" value="1"/>
</dbReference>
<organism evidence="8 9">
    <name type="scientific">Solilutibacter oculi</name>
    <dbReference type="NCBI Taxonomy" id="2698682"/>
    <lineage>
        <taxon>Bacteria</taxon>
        <taxon>Pseudomonadati</taxon>
        <taxon>Pseudomonadota</taxon>
        <taxon>Gammaproteobacteria</taxon>
        <taxon>Lysobacterales</taxon>
        <taxon>Lysobacteraceae</taxon>
        <taxon>Solilutibacter</taxon>
    </lineage>
</organism>
<feature type="domain" description="Core-binding (CB)" evidence="7">
    <location>
        <begin position="1"/>
        <end position="84"/>
    </location>
</feature>
<dbReference type="GO" id="GO:0006310">
    <property type="term" value="P:DNA recombination"/>
    <property type="evidence" value="ECO:0007669"/>
    <property type="project" value="UniProtKB-KW"/>
</dbReference>
<sequence>MTKPRLLIQLVDKITTRGLSRSTKSVYAYWVRSFIVFHRMRHPNEMGRAEVAAYLTFLAKSQKVSASTQNQALAAIQFLYRHVLEKELGTVDAIRAKRYNRIPVVLSKAEITTLFSQLSQPARLICELTYGAGLRISEALSLRVKDIDFGASRVMVRDGKGRKDRLTLLPINLKHSLRNQLMLAKRLHTDDLRNGLGSCVMPESYGRRKQKMSRDFIWQFVFPSRATFRDSISGISGRWHVNISTIQRSVQLAAKNAGILKRVTPHVLRHSFATHLLKAGTDIRTIQKLLGHKDLNTTMIYAHINDNEAISAVSPFDSLMRA</sequence>
<keyword evidence="2" id="KW-0229">DNA integration</keyword>
<dbReference type="OrthoDB" id="9801717at2"/>
<dbReference type="GO" id="GO:0003677">
    <property type="term" value="F:DNA binding"/>
    <property type="evidence" value="ECO:0007669"/>
    <property type="project" value="UniProtKB-UniRule"/>
</dbReference>
<dbReference type="PROSITE" id="PS51900">
    <property type="entry name" value="CB"/>
    <property type="match status" value="1"/>
</dbReference>
<name>A0A344J3N0_9GAMM</name>
<dbReference type="Proteomes" id="UP000251842">
    <property type="component" value="Chromosome"/>
</dbReference>
<evidence type="ECO:0000256" key="2">
    <source>
        <dbReference type="ARBA" id="ARBA00022908"/>
    </source>
</evidence>
<dbReference type="KEGG" id="lue:DCD74_02080"/>
<dbReference type="InterPro" id="IPR002104">
    <property type="entry name" value="Integrase_catalytic"/>
</dbReference>
<accession>A0A344J3N0</accession>
<evidence type="ECO:0000256" key="3">
    <source>
        <dbReference type="ARBA" id="ARBA00023125"/>
    </source>
</evidence>
<dbReference type="NCBIfam" id="TIGR02249">
    <property type="entry name" value="integrase_gron"/>
    <property type="match status" value="1"/>
</dbReference>
<feature type="domain" description="Tyr recombinase" evidence="6">
    <location>
        <begin position="101"/>
        <end position="315"/>
    </location>
</feature>
<evidence type="ECO:0000313" key="9">
    <source>
        <dbReference type="Proteomes" id="UP000251842"/>
    </source>
</evidence>
<reference evidence="9" key="1">
    <citation type="submission" date="2018-05" db="EMBL/GenBank/DDBJ databases">
        <title>Luteimonas pekinense sp. nov., isolated from human Meibomian gland secretions, Beijing, China.</title>
        <authorList>
            <person name="Wen T."/>
            <person name="Bai H."/>
            <person name="Lv H."/>
        </authorList>
    </citation>
    <scope>NUCLEOTIDE SEQUENCE [LARGE SCALE GENOMIC DNA]</scope>
    <source>
        <strain evidence="9">83-4</strain>
    </source>
</reference>
<dbReference type="InterPro" id="IPR013762">
    <property type="entry name" value="Integrase-like_cat_sf"/>
</dbReference>
<evidence type="ECO:0000313" key="8">
    <source>
        <dbReference type="EMBL" id="AXA83640.1"/>
    </source>
</evidence>
<protein>
    <submittedName>
        <fullName evidence="8">Integron integrase</fullName>
    </submittedName>
</protein>
<evidence type="ECO:0000259" key="6">
    <source>
        <dbReference type="PROSITE" id="PS51898"/>
    </source>
</evidence>
<dbReference type="InterPro" id="IPR011946">
    <property type="entry name" value="Integrase_integron-type"/>
</dbReference>
<dbReference type="AlphaFoldDB" id="A0A344J3N0"/>
<gene>
    <name evidence="8" type="ORF">DCD74_02080</name>
</gene>
<dbReference type="InterPro" id="IPR044068">
    <property type="entry name" value="CB"/>
</dbReference>
<keyword evidence="9" id="KW-1185">Reference proteome</keyword>
<dbReference type="Pfam" id="PF00589">
    <property type="entry name" value="Phage_integrase"/>
    <property type="match status" value="1"/>
</dbReference>